<gene>
    <name evidence="8" type="ORF">H9697_11850</name>
</gene>
<evidence type="ECO:0000256" key="4">
    <source>
        <dbReference type="ARBA" id="ARBA00031870"/>
    </source>
</evidence>
<protein>
    <recommendedName>
        <fullName evidence="4">RNA pseudouridylate synthase</fullName>
    </recommendedName>
    <alternativeName>
        <fullName evidence="5">RNA-uridine isomerase</fullName>
    </alternativeName>
</protein>
<keyword evidence="3" id="KW-0413">Isomerase</keyword>
<dbReference type="InterPro" id="IPR036986">
    <property type="entry name" value="S4_RNA-bd_sf"/>
</dbReference>
<evidence type="ECO:0000256" key="2">
    <source>
        <dbReference type="ARBA" id="ARBA00010876"/>
    </source>
</evidence>
<dbReference type="PROSITE" id="PS50889">
    <property type="entry name" value="S4"/>
    <property type="match status" value="1"/>
</dbReference>
<dbReference type="GO" id="GO:0000455">
    <property type="term" value="P:enzyme-directed rRNA pseudouridine synthesis"/>
    <property type="evidence" value="ECO:0007669"/>
    <property type="project" value="UniProtKB-ARBA"/>
</dbReference>
<reference evidence="8" key="2">
    <citation type="submission" date="2021-04" db="EMBL/GenBank/DDBJ databases">
        <authorList>
            <person name="Gilroy R."/>
        </authorList>
    </citation>
    <scope>NUCLEOTIDE SEQUENCE</scope>
    <source>
        <strain evidence="8">CHK196-7946</strain>
    </source>
</reference>
<evidence type="ECO:0000256" key="1">
    <source>
        <dbReference type="ARBA" id="ARBA00000073"/>
    </source>
</evidence>
<reference evidence="8" key="1">
    <citation type="journal article" date="2021" name="PeerJ">
        <title>Extensive microbial diversity within the chicken gut microbiome revealed by metagenomics and culture.</title>
        <authorList>
            <person name="Gilroy R."/>
            <person name="Ravi A."/>
            <person name="Getino M."/>
            <person name="Pursley I."/>
            <person name="Horton D.L."/>
            <person name="Alikhan N.F."/>
            <person name="Baker D."/>
            <person name="Gharbi K."/>
            <person name="Hall N."/>
            <person name="Watson M."/>
            <person name="Adriaenssens E.M."/>
            <person name="Foster-Nyarko E."/>
            <person name="Jarju S."/>
            <person name="Secka A."/>
            <person name="Antonio M."/>
            <person name="Oren A."/>
            <person name="Chaudhuri R.R."/>
            <person name="La Ragione R."/>
            <person name="Hildebrand F."/>
            <person name="Pallen M.J."/>
        </authorList>
    </citation>
    <scope>NUCLEOTIDE SEQUENCE</scope>
    <source>
        <strain evidence="8">CHK196-7946</strain>
    </source>
</reference>
<keyword evidence="6" id="KW-0694">RNA-binding</keyword>
<comment type="catalytic activity">
    <reaction evidence="1">
        <text>a uridine in RNA = a pseudouridine in RNA</text>
        <dbReference type="Rhea" id="RHEA:48348"/>
        <dbReference type="Rhea" id="RHEA-COMP:12068"/>
        <dbReference type="Rhea" id="RHEA-COMP:12069"/>
        <dbReference type="ChEBI" id="CHEBI:65314"/>
        <dbReference type="ChEBI" id="CHEBI:65315"/>
    </reaction>
</comment>
<dbReference type="SMART" id="SM00363">
    <property type="entry name" value="S4"/>
    <property type="match status" value="1"/>
</dbReference>
<dbReference type="AlphaFoldDB" id="A0A9D2TNI2"/>
<proteinExistence type="inferred from homology"/>
<dbReference type="GO" id="GO:0003723">
    <property type="term" value="F:RNA binding"/>
    <property type="evidence" value="ECO:0007669"/>
    <property type="project" value="UniProtKB-KW"/>
</dbReference>
<evidence type="ECO:0000259" key="7">
    <source>
        <dbReference type="SMART" id="SM00363"/>
    </source>
</evidence>
<evidence type="ECO:0000256" key="3">
    <source>
        <dbReference type="ARBA" id="ARBA00023235"/>
    </source>
</evidence>
<feature type="domain" description="RNA-binding S4" evidence="7">
    <location>
        <begin position="13"/>
        <end position="77"/>
    </location>
</feature>
<dbReference type="SUPFAM" id="SSF55120">
    <property type="entry name" value="Pseudouridine synthase"/>
    <property type="match status" value="1"/>
</dbReference>
<dbReference type="EMBL" id="DWVY01000059">
    <property type="protein sequence ID" value="HJC75611.1"/>
    <property type="molecule type" value="Genomic_DNA"/>
</dbReference>
<dbReference type="InterPro" id="IPR002942">
    <property type="entry name" value="S4_RNA-bd"/>
</dbReference>
<evidence type="ECO:0000313" key="8">
    <source>
        <dbReference type="EMBL" id="HJC75611.1"/>
    </source>
</evidence>
<evidence type="ECO:0000313" key="9">
    <source>
        <dbReference type="Proteomes" id="UP000823902"/>
    </source>
</evidence>
<comment type="similarity">
    <text evidence="2">Belongs to the pseudouridine synthase RluA family.</text>
</comment>
<evidence type="ECO:0000256" key="6">
    <source>
        <dbReference type="PROSITE-ProRule" id="PRU00182"/>
    </source>
</evidence>
<dbReference type="Proteomes" id="UP000823902">
    <property type="component" value="Unassembled WGS sequence"/>
</dbReference>
<dbReference type="PANTHER" id="PTHR21600:SF83">
    <property type="entry name" value="PSEUDOURIDYLATE SYNTHASE RPUSD4, MITOCHONDRIAL"/>
    <property type="match status" value="1"/>
</dbReference>
<dbReference type="Pfam" id="PF00849">
    <property type="entry name" value="PseudoU_synth_2"/>
    <property type="match status" value="1"/>
</dbReference>
<dbReference type="InterPro" id="IPR020103">
    <property type="entry name" value="PsdUridine_synth_cat_dom_sf"/>
</dbReference>
<comment type="caution">
    <text evidence="8">The sequence shown here is derived from an EMBL/GenBank/DDBJ whole genome shotgun (WGS) entry which is preliminary data.</text>
</comment>
<dbReference type="CDD" id="cd00165">
    <property type="entry name" value="S4"/>
    <property type="match status" value="1"/>
</dbReference>
<organism evidence="8 9">
    <name type="scientific">Candidatus Mediterraneibacter faecavium</name>
    <dbReference type="NCBI Taxonomy" id="2838668"/>
    <lineage>
        <taxon>Bacteria</taxon>
        <taxon>Bacillati</taxon>
        <taxon>Bacillota</taxon>
        <taxon>Clostridia</taxon>
        <taxon>Lachnospirales</taxon>
        <taxon>Lachnospiraceae</taxon>
        <taxon>Mediterraneibacter</taxon>
    </lineage>
</organism>
<dbReference type="CDD" id="cd02869">
    <property type="entry name" value="PseudoU_synth_RluA_like"/>
    <property type="match status" value="1"/>
</dbReference>
<dbReference type="PANTHER" id="PTHR21600">
    <property type="entry name" value="MITOCHONDRIAL RNA PSEUDOURIDINE SYNTHASE"/>
    <property type="match status" value="1"/>
</dbReference>
<name>A0A9D2TNI2_9FIRM</name>
<accession>A0A9D2TNI2</accession>
<dbReference type="GO" id="GO:0120159">
    <property type="term" value="F:rRNA pseudouridine synthase activity"/>
    <property type="evidence" value="ECO:0007669"/>
    <property type="project" value="UniProtKB-ARBA"/>
</dbReference>
<dbReference type="Gene3D" id="3.30.2350.10">
    <property type="entry name" value="Pseudouridine synthase"/>
    <property type="match status" value="1"/>
</dbReference>
<evidence type="ECO:0000256" key="5">
    <source>
        <dbReference type="ARBA" id="ARBA00033164"/>
    </source>
</evidence>
<dbReference type="InterPro" id="IPR006145">
    <property type="entry name" value="PsdUridine_synth_RsuA/RluA"/>
</dbReference>
<dbReference type="InterPro" id="IPR050188">
    <property type="entry name" value="RluA_PseudoU_synthase"/>
</dbReference>
<dbReference type="Pfam" id="PF01479">
    <property type="entry name" value="S4"/>
    <property type="match status" value="1"/>
</dbReference>
<dbReference type="Gene3D" id="3.10.290.10">
    <property type="entry name" value="RNA-binding S4 domain"/>
    <property type="match status" value="1"/>
</dbReference>
<sequence length="345" mass="38833">MREIIIRTNEAGQRLDKYLSKYMSLAPKSFFYKMLRKKNITLNGKKASGQEKLCEGDTVKLFLSDETIDKFTEQERPPQKNIAGAPKLDILYEDENALFINKPAGMLSQKAAKDDISLVESVIGYLLESRQITEEELRTFHPSVCNRLDRNTSGIVAAGKTLAALQELSAMFRERSLKKYYLCLVAGEVAEGRHITGYLTKDTKTNRVSFSERRTSEEASAIETEYRPLSTGEGVTLLEVHLITGKTHQIRAHMASQGHPIIGDYKYGSRKINDSYRARYGLTSQLLHSVRLCMPECSGTLANLSGKVITAPLPGLFRKICEDKKIQRSCLIWPHGVQEDSEDPH</sequence>